<dbReference type="PANTHER" id="PTHR19918">
    <property type="entry name" value="CELL DIVISION CYCLE 20 CDC20 FIZZY -RELATED"/>
    <property type="match status" value="1"/>
</dbReference>
<dbReference type="InterPro" id="IPR033010">
    <property type="entry name" value="Cdc20/Fizzy"/>
</dbReference>
<protein>
    <recommendedName>
        <fullName evidence="6">WD domain-containing protein</fullName>
    </recommendedName>
</protein>
<sequence>MDDPVTPITSRMRQLHHDSLPRTDRSADSGYASFEVSAAKTSPKGHSNRSSLSRVSRLESESLQSYDGAGSESSGAEDTNSDSEQVIFLSPCTGRERSATLPRASRRRISRTDSYPMLPERQIHHPRHGSDTAVIRSRASSLRALDRFVPLRDHKTPGSEKLRTTRPLEELTPSERLVRHNKDAPDPFCFRRRPLPPSPTESRKETRPGQNRTVLDPRFHSQGERRVRLLMPPHKNHSKGATADETPPQVSNSVWSVGGVAPNHGAVDDGRGGLVQSGTNAPMFNTLFPPSKPKAQEDVEKHEARLASAFDIDWSSRILGSDKLSVRLEKQHKKSDPVLRKKTHWEGTQLVKDDHADSITSRTRHEMRTLPVAPFKVLDAPSLRDDYYCSILAFSPVCQTLAVGLGTRLYSWSEDTGVQTLEDNGPSDPSWLTSVDFSSRQGRKCILAYGRSNGLLNLMSLWDAPTLYDRQYPRFRFAPHVEEAPVACVS</sequence>
<evidence type="ECO:0008006" key="6">
    <source>
        <dbReference type="Google" id="ProtNLM"/>
    </source>
</evidence>
<evidence type="ECO:0000256" key="1">
    <source>
        <dbReference type="ARBA" id="ARBA00022574"/>
    </source>
</evidence>
<feature type="compositionally biased region" description="Polar residues" evidence="3">
    <location>
        <begin position="71"/>
        <end position="84"/>
    </location>
</feature>
<dbReference type="InterPro" id="IPR015943">
    <property type="entry name" value="WD40/YVTN_repeat-like_dom_sf"/>
</dbReference>
<evidence type="ECO:0000313" key="5">
    <source>
        <dbReference type="Proteomes" id="UP001600888"/>
    </source>
</evidence>
<proteinExistence type="predicted"/>
<dbReference type="EMBL" id="JBAWTH010000001">
    <property type="protein sequence ID" value="KAL2293710.1"/>
    <property type="molecule type" value="Genomic_DNA"/>
</dbReference>
<dbReference type="PANTHER" id="PTHR19918:SF5">
    <property type="entry name" value="MEIOSIS-SPECIFIC APC_C ACTIVATOR PROTEIN AMA1"/>
    <property type="match status" value="1"/>
</dbReference>
<gene>
    <name evidence="4" type="ORF">FJTKL_05534</name>
</gene>
<accession>A0ABR4FGN5</accession>
<feature type="compositionally biased region" description="Basic and acidic residues" evidence="3">
    <location>
        <begin position="148"/>
        <end position="169"/>
    </location>
</feature>
<feature type="compositionally biased region" description="Low complexity" evidence="3">
    <location>
        <begin position="48"/>
        <end position="65"/>
    </location>
</feature>
<organism evidence="4 5">
    <name type="scientific">Diaporthe vaccinii</name>
    <dbReference type="NCBI Taxonomy" id="105482"/>
    <lineage>
        <taxon>Eukaryota</taxon>
        <taxon>Fungi</taxon>
        <taxon>Dikarya</taxon>
        <taxon>Ascomycota</taxon>
        <taxon>Pezizomycotina</taxon>
        <taxon>Sordariomycetes</taxon>
        <taxon>Sordariomycetidae</taxon>
        <taxon>Diaporthales</taxon>
        <taxon>Diaporthaceae</taxon>
        <taxon>Diaporthe</taxon>
        <taxon>Diaporthe eres species complex</taxon>
    </lineage>
</organism>
<name>A0ABR4FGN5_9PEZI</name>
<feature type="compositionally biased region" description="Basic and acidic residues" evidence="3">
    <location>
        <begin position="176"/>
        <end position="185"/>
    </location>
</feature>
<dbReference type="Proteomes" id="UP001600888">
    <property type="component" value="Unassembled WGS sequence"/>
</dbReference>
<evidence type="ECO:0000313" key="4">
    <source>
        <dbReference type="EMBL" id="KAL2293710.1"/>
    </source>
</evidence>
<keyword evidence="2" id="KW-0677">Repeat</keyword>
<feature type="compositionally biased region" description="Basic and acidic residues" evidence="3">
    <location>
        <begin position="15"/>
        <end position="27"/>
    </location>
</feature>
<keyword evidence="1" id="KW-0853">WD repeat</keyword>
<comment type="caution">
    <text evidence="4">The sequence shown here is derived from an EMBL/GenBank/DDBJ whole genome shotgun (WGS) entry which is preliminary data.</text>
</comment>
<feature type="region of interest" description="Disordered" evidence="3">
    <location>
        <begin position="148"/>
        <end position="226"/>
    </location>
</feature>
<feature type="compositionally biased region" description="Basic and acidic residues" evidence="3">
    <location>
        <begin position="215"/>
        <end position="226"/>
    </location>
</feature>
<evidence type="ECO:0000256" key="2">
    <source>
        <dbReference type="ARBA" id="ARBA00022737"/>
    </source>
</evidence>
<evidence type="ECO:0000256" key="3">
    <source>
        <dbReference type="SAM" id="MobiDB-lite"/>
    </source>
</evidence>
<keyword evidence="5" id="KW-1185">Reference proteome</keyword>
<reference evidence="4 5" key="1">
    <citation type="submission" date="2024-03" db="EMBL/GenBank/DDBJ databases">
        <title>A high-quality draft genome sequence of Diaporthe vaccinii, a causative agent of upright dieback and viscid rot disease in cranberry plants.</title>
        <authorList>
            <person name="Sarrasin M."/>
            <person name="Lang B.F."/>
            <person name="Burger G."/>
        </authorList>
    </citation>
    <scope>NUCLEOTIDE SEQUENCE [LARGE SCALE GENOMIC DNA]</scope>
    <source>
        <strain evidence="4 5">IS7</strain>
    </source>
</reference>
<dbReference type="Gene3D" id="2.130.10.10">
    <property type="entry name" value="YVTN repeat-like/Quinoprotein amine dehydrogenase"/>
    <property type="match status" value="1"/>
</dbReference>
<feature type="region of interest" description="Disordered" evidence="3">
    <location>
        <begin position="1"/>
        <end position="133"/>
    </location>
</feature>